<dbReference type="Proteomes" id="UP001501079">
    <property type="component" value="Unassembled WGS sequence"/>
</dbReference>
<comment type="function">
    <text evidence="1">Catalyzes the cleavage of 5-oxoproline to form L-glutamate coupled to the hydrolysis of ATP to ADP and inorganic phosphate.</text>
</comment>
<accession>A0ABP8A492</accession>
<dbReference type="EC" id="3.5.2.9" evidence="1"/>
<dbReference type="InterPro" id="IPR005501">
    <property type="entry name" value="LamB/YcsF/PxpA-like"/>
</dbReference>
<evidence type="ECO:0000256" key="1">
    <source>
        <dbReference type="HAMAP-Rule" id="MF_00691"/>
    </source>
</evidence>
<dbReference type="NCBIfam" id="NF003814">
    <property type="entry name" value="PRK05406.1-3"/>
    <property type="match status" value="1"/>
</dbReference>
<comment type="similarity">
    <text evidence="1">Belongs to the LamB/PxpA family.</text>
</comment>
<dbReference type="CDD" id="cd10787">
    <property type="entry name" value="LamB_YcsF_like"/>
    <property type="match status" value="1"/>
</dbReference>
<dbReference type="PANTHER" id="PTHR30292">
    <property type="entry name" value="UNCHARACTERIZED PROTEIN YBGL-RELATED"/>
    <property type="match status" value="1"/>
</dbReference>
<keyword evidence="1" id="KW-0067">ATP-binding</keyword>
<keyword evidence="1" id="KW-0378">Hydrolase</keyword>
<keyword evidence="1" id="KW-0547">Nucleotide-binding</keyword>
<comment type="catalytic activity">
    <reaction evidence="1">
        <text>5-oxo-L-proline + ATP + 2 H2O = L-glutamate + ADP + phosphate + H(+)</text>
        <dbReference type="Rhea" id="RHEA:10348"/>
        <dbReference type="ChEBI" id="CHEBI:15377"/>
        <dbReference type="ChEBI" id="CHEBI:15378"/>
        <dbReference type="ChEBI" id="CHEBI:29985"/>
        <dbReference type="ChEBI" id="CHEBI:30616"/>
        <dbReference type="ChEBI" id="CHEBI:43474"/>
        <dbReference type="ChEBI" id="CHEBI:58402"/>
        <dbReference type="ChEBI" id="CHEBI:456216"/>
        <dbReference type="EC" id="3.5.2.9"/>
    </reaction>
</comment>
<proteinExistence type="inferred from homology"/>
<protein>
    <recommendedName>
        <fullName evidence="1">5-oxoprolinase subunit A</fullName>
        <shortName evidence="1">5-OPase subunit A</shortName>
        <ecNumber evidence="1">3.5.2.9</ecNumber>
    </recommendedName>
    <alternativeName>
        <fullName evidence="1">5-oxoprolinase (ATP-hydrolyzing) subunit A</fullName>
    </alternativeName>
</protein>
<keyword evidence="3" id="KW-1185">Reference proteome</keyword>
<dbReference type="Pfam" id="PF03746">
    <property type="entry name" value="LamB_YcsF"/>
    <property type="match status" value="1"/>
</dbReference>
<evidence type="ECO:0000313" key="3">
    <source>
        <dbReference type="Proteomes" id="UP001501079"/>
    </source>
</evidence>
<comment type="subunit">
    <text evidence="1">Forms a complex composed of PxpA, PxpB and PxpC.</text>
</comment>
<dbReference type="NCBIfam" id="NF003816">
    <property type="entry name" value="PRK05406.1-5"/>
    <property type="match status" value="1"/>
</dbReference>
<dbReference type="EMBL" id="BAABBW010000004">
    <property type="protein sequence ID" value="GAA4177471.1"/>
    <property type="molecule type" value="Genomic_DNA"/>
</dbReference>
<evidence type="ECO:0000313" key="2">
    <source>
        <dbReference type="EMBL" id="GAA4177471.1"/>
    </source>
</evidence>
<reference evidence="3" key="1">
    <citation type="journal article" date="2019" name="Int. J. Syst. Evol. Microbiol.">
        <title>The Global Catalogue of Microorganisms (GCM) 10K type strain sequencing project: providing services to taxonomists for standard genome sequencing and annotation.</title>
        <authorList>
            <consortium name="The Broad Institute Genomics Platform"/>
            <consortium name="The Broad Institute Genome Sequencing Center for Infectious Disease"/>
            <person name="Wu L."/>
            <person name="Ma J."/>
        </authorList>
    </citation>
    <scope>NUCLEOTIDE SEQUENCE [LARGE SCALE GENOMIC DNA]</scope>
    <source>
        <strain evidence="3">JCM 17591</strain>
    </source>
</reference>
<gene>
    <name evidence="1" type="primary">pxpA</name>
    <name evidence="2" type="ORF">GCM10022287_26370</name>
</gene>
<organism evidence="2 3">
    <name type="scientific">Gryllotalpicola koreensis</name>
    <dbReference type="NCBI Taxonomy" id="993086"/>
    <lineage>
        <taxon>Bacteria</taxon>
        <taxon>Bacillati</taxon>
        <taxon>Actinomycetota</taxon>
        <taxon>Actinomycetes</taxon>
        <taxon>Micrococcales</taxon>
        <taxon>Microbacteriaceae</taxon>
        <taxon>Gryllotalpicola</taxon>
    </lineage>
</organism>
<dbReference type="SUPFAM" id="SSF88713">
    <property type="entry name" value="Glycoside hydrolase/deacetylase"/>
    <property type="match status" value="1"/>
</dbReference>
<sequence>MTTIDLNCDLGEGFGAWSMGEDDRLLEVVTSANVACGFHAGDPQIMLATCRRAAELGVAIGAHVAYPDLRGFGRRPVPTTPDELFADVVYQLGALRAAATAAGTRVGYVKPHGALYNVAVRDAAQADAVAGAVAAVDPNLAVLALPGSELLRAASDHDLLPVAETYADRAFQPDGTLVPRAQPGSVLHDVDEIAERVVRIATEGRVTAIDGSEIELEARSVCVHGDTPGAVMIAAQVRHALAAAGVELKPFA</sequence>
<dbReference type="Gene3D" id="3.20.20.370">
    <property type="entry name" value="Glycoside hydrolase/deacetylase"/>
    <property type="match status" value="1"/>
</dbReference>
<comment type="caution">
    <text evidence="2">The sequence shown here is derived from an EMBL/GenBank/DDBJ whole genome shotgun (WGS) entry which is preliminary data.</text>
</comment>
<dbReference type="RefSeq" id="WP_344755147.1">
    <property type="nucleotide sequence ID" value="NZ_BAABBW010000004.1"/>
</dbReference>
<dbReference type="PANTHER" id="PTHR30292:SF0">
    <property type="entry name" value="5-OXOPROLINASE SUBUNIT A"/>
    <property type="match status" value="1"/>
</dbReference>
<dbReference type="HAMAP" id="MF_00691">
    <property type="entry name" value="PxpA"/>
    <property type="match status" value="1"/>
</dbReference>
<name>A0ABP8A492_9MICO</name>
<dbReference type="InterPro" id="IPR011330">
    <property type="entry name" value="Glyco_hydro/deAcase_b/a-brl"/>
</dbReference>